<dbReference type="OrthoDB" id="5986190at2759"/>
<sequence length="71" mass="7985">VEVMETRKKKLGVDHPSTLTSMSNLAFTWKGQGRNAEAIKLMSECVRLSHDILDANHPVYMSSLKLLAAWE</sequence>
<reference evidence="2" key="1">
    <citation type="journal article" date="2020" name="Stud. Mycol.">
        <title>101 Dothideomycetes genomes: A test case for predicting lifestyles and emergence of pathogens.</title>
        <authorList>
            <person name="Haridas S."/>
            <person name="Albert R."/>
            <person name="Binder M."/>
            <person name="Bloem J."/>
            <person name="LaButti K."/>
            <person name="Salamov A."/>
            <person name="Andreopoulos B."/>
            <person name="Baker S."/>
            <person name="Barry K."/>
            <person name="Bills G."/>
            <person name="Bluhm B."/>
            <person name="Cannon C."/>
            <person name="Castanera R."/>
            <person name="Culley D."/>
            <person name="Daum C."/>
            <person name="Ezra D."/>
            <person name="Gonzalez J."/>
            <person name="Henrissat B."/>
            <person name="Kuo A."/>
            <person name="Liang C."/>
            <person name="Lipzen A."/>
            <person name="Lutzoni F."/>
            <person name="Magnuson J."/>
            <person name="Mondo S."/>
            <person name="Nolan M."/>
            <person name="Ohm R."/>
            <person name="Pangilinan J."/>
            <person name="Park H.-J."/>
            <person name="Ramirez L."/>
            <person name="Alfaro M."/>
            <person name="Sun H."/>
            <person name="Tritt A."/>
            <person name="Yoshinaga Y."/>
            <person name="Zwiers L.-H."/>
            <person name="Turgeon B."/>
            <person name="Goodwin S."/>
            <person name="Spatafora J."/>
            <person name="Crous P."/>
            <person name="Grigoriev I."/>
        </authorList>
    </citation>
    <scope>NUCLEOTIDE SEQUENCE [LARGE SCALE GENOMIC DNA]</scope>
    <source>
        <strain evidence="2">CBS 304.66</strain>
    </source>
</reference>
<organism evidence="1 2">
    <name type="scientific">Lojkania enalia</name>
    <dbReference type="NCBI Taxonomy" id="147567"/>
    <lineage>
        <taxon>Eukaryota</taxon>
        <taxon>Fungi</taxon>
        <taxon>Dikarya</taxon>
        <taxon>Ascomycota</taxon>
        <taxon>Pezizomycotina</taxon>
        <taxon>Dothideomycetes</taxon>
        <taxon>Pleosporomycetidae</taxon>
        <taxon>Pleosporales</taxon>
        <taxon>Pleosporales incertae sedis</taxon>
        <taxon>Lojkania</taxon>
    </lineage>
</organism>
<dbReference type="Proteomes" id="UP000800093">
    <property type="component" value="Unassembled WGS sequence"/>
</dbReference>
<gene>
    <name evidence="1" type="ORF">CC78DRAFT_413948</name>
</gene>
<feature type="non-terminal residue" evidence="1">
    <location>
        <position position="1"/>
    </location>
</feature>
<accession>A0A9P4N4E4</accession>
<evidence type="ECO:0000313" key="1">
    <source>
        <dbReference type="EMBL" id="KAF2261824.1"/>
    </source>
</evidence>
<protein>
    <recommendedName>
        <fullName evidence="3">Kinesin light chain</fullName>
    </recommendedName>
</protein>
<dbReference type="AlphaFoldDB" id="A0A9P4N4E4"/>
<name>A0A9P4N4E4_9PLEO</name>
<keyword evidence="2" id="KW-1185">Reference proteome</keyword>
<evidence type="ECO:0008006" key="3">
    <source>
        <dbReference type="Google" id="ProtNLM"/>
    </source>
</evidence>
<feature type="non-terminal residue" evidence="1">
    <location>
        <position position="71"/>
    </location>
</feature>
<dbReference type="Gene3D" id="1.25.40.10">
    <property type="entry name" value="Tetratricopeptide repeat domain"/>
    <property type="match status" value="1"/>
</dbReference>
<dbReference type="Pfam" id="PF13374">
    <property type="entry name" value="TPR_10"/>
    <property type="match status" value="1"/>
</dbReference>
<evidence type="ECO:0000313" key="2">
    <source>
        <dbReference type="Proteomes" id="UP000800093"/>
    </source>
</evidence>
<comment type="caution">
    <text evidence="1">The sequence shown here is derived from an EMBL/GenBank/DDBJ whole genome shotgun (WGS) entry which is preliminary data.</text>
</comment>
<dbReference type="SUPFAM" id="SSF48452">
    <property type="entry name" value="TPR-like"/>
    <property type="match status" value="1"/>
</dbReference>
<dbReference type="InterPro" id="IPR011990">
    <property type="entry name" value="TPR-like_helical_dom_sf"/>
</dbReference>
<proteinExistence type="predicted"/>
<dbReference type="EMBL" id="ML986649">
    <property type="protein sequence ID" value="KAF2261824.1"/>
    <property type="molecule type" value="Genomic_DNA"/>
</dbReference>